<sequence length="90" mass="10109">MKNYLLLEDGTYFMADGGQTESNVFGELVVMNHQVGIKCKSTGTILKTTLSETETQIIEQKLANHSGFLGKFVVDELPMDYHIYDLKTAF</sequence>
<accession>A0ABR9ZZL5</accession>
<comment type="caution">
    <text evidence="1">The sequence shown here is derived from an EMBL/GenBank/DDBJ whole genome shotgun (WGS) entry which is preliminary data.</text>
</comment>
<proteinExistence type="predicted"/>
<evidence type="ECO:0000313" key="2">
    <source>
        <dbReference type="Proteomes" id="UP000614200"/>
    </source>
</evidence>
<dbReference type="Proteomes" id="UP000614200">
    <property type="component" value="Unassembled WGS sequence"/>
</dbReference>
<name>A0ABR9ZZL5_9FIRM</name>
<reference evidence="1 2" key="1">
    <citation type="submission" date="2020-11" db="EMBL/GenBank/DDBJ databases">
        <title>Fusibacter basophilias sp. nov.</title>
        <authorList>
            <person name="Qiu D."/>
        </authorList>
    </citation>
    <scope>NUCLEOTIDE SEQUENCE [LARGE SCALE GENOMIC DNA]</scope>
    <source>
        <strain evidence="1 2">Q10-2</strain>
    </source>
</reference>
<gene>
    <name evidence="1" type="ORF">ISU02_22545</name>
</gene>
<organism evidence="1 2">
    <name type="scientific">Fusibacter ferrireducens</name>
    <dbReference type="NCBI Taxonomy" id="2785058"/>
    <lineage>
        <taxon>Bacteria</taxon>
        <taxon>Bacillati</taxon>
        <taxon>Bacillota</taxon>
        <taxon>Clostridia</taxon>
        <taxon>Eubacteriales</taxon>
        <taxon>Eubacteriales Family XII. Incertae Sedis</taxon>
        <taxon>Fusibacter</taxon>
    </lineage>
</organism>
<dbReference type="EMBL" id="JADKNH010000022">
    <property type="protein sequence ID" value="MBF4695887.1"/>
    <property type="molecule type" value="Genomic_DNA"/>
</dbReference>
<keyword evidence="2" id="KW-1185">Reference proteome</keyword>
<evidence type="ECO:0000313" key="1">
    <source>
        <dbReference type="EMBL" id="MBF4695887.1"/>
    </source>
</evidence>
<protein>
    <submittedName>
        <fullName evidence="1">Uncharacterized protein</fullName>
    </submittedName>
</protein>
<dbReference type="RefSeq" id="WP_194704123.1">
    <property type="nucleotide sequence ID" value="NZ_JADKNH010000022.1"/>
</dbReference>